<evidence type="ECO:0000313" key="5">
    <source>
        <dbReference type="EMBL" id="BCB91559.1"/>
    </source>
</evidence>
<dbReference type="InterPro" id="IPR046532">
    <property type="entry name" value="DUF6597"/>
</dbReference>
<dbReference type="RefSeq" id="WP_408635592.1">
    <property type="nucleotide sequence ID" value="NZ_AP022871.1"/>
</dbReference>
<protein>
    <submittedName>
        <fullName evidence="5">AraC family transcriptional regulator</fullName>
    </submittedName>
</protein>
<dbReference type="Pfam" id="PF12833">
    <property type="entry name" value="HTH_18"/>
    <property type="match status" value="1"/>
</dbReference>
<dbReference type="PANTHER" id="PTHR46796">
    <property type="entry name" value="HTH-TYPE TRANSCRIPTIONAL ACTIVATOR RHAS-RELATED"/>
    <property type="match status" value="1"/>
</dbReference>
<evidence type="ECO:0000256" key="2">
    <source>
        <dbReference type="ARBA" id="ARBA00023125"/>
    </source>
</evidence>
<evidence type="ECO:0000259" key="4">
    <source>
        <dbReference type="PROSITE" id="PS01124"/>
    </source>
</evidence>
<reference evidence="5 6" key="1">
    <citation type="submission" date="2020-03" db="EMBL/GenBank/DDBJ databases">
        <title>Whole genome shotgun sequence of Phytohabitans suffuscus NBRC 105367.</title>
        <authorList>
            <person name="Komaki H."/>
            <person name="Tamura T."/>
        </authorList>
    </citation>
    <scope>NUCLEOTIDE SEQUENCE [LARGE SCALE GENOMIC DNA]</scope>
    <source>
        <strain evidence="5 6">NBRC 105367</strain>
    </source>
</reference>
<dbReference type="Gene3D" id="1.10.10.60">
    <property type="entry name" value="Homeodomain-like"/>
    <property type="match status" value="1"/>
</dbReference>
<organism evidence="5 6">
    <name type="scientific">Phytohabitans suffuscus</name>
    <dbReference type="NCBI Taxonomy" id="624315"/>
    <lineage>
        <taxon>Bacteria</taxon>
        <taxon>Bacillati</taxon>
        <taxon>Actinomycetota</taxon>
        <taxon>Actinomycetes</taxon>
        <taxon>Micromonosporales</taxon>
        <taxon>Micromonosporaceae</taxon>
    </lineage>
</organism>
<gene>
    <name evidence="5" type="ORF">Psuf_088720</name>
</gene>
<dbReference type="EMBL" id="AP022871">
    <property type="protein sequence ID" value="BCB91559.1"/>
    <property type="molecule type" value="Genomic_DNA"/>
</dbReference>
<feature type="domain" description="HTH araC/xylS-type" evidence="4">
    <location>
        <begin position="207"/>
        <end position="304"/>
    </location>
</feature>
<dbReference type="KEGG" id="psuu:Psuf_088720"/>
<dbReference type="GO" id="GO:0043565">
    <property type="term" value="F:sequence-specific DNA binding"/>
    <property type="evidence" value="ECO:0007669"/>
    <property type="project" value="InterPro"/>
</dbReference>
<name>A0A6F8YZP9_9ACTN</name>
<proteinExistence type="predicted"/>
<evidence type="ECO:0000256" key="3">
    <source>
        <dbReference type="ARBA" id="ARBA00023163"/>
    </source>
</evidence>
<keyword evidence="3" id="KW-0804">Transcription</keyword>
<reference evidence="5 6" key="2">
    <citation type="submission" date="2020-03" db="EMBL/GenBank/DDBJ databases">
        <authorList>
            <person name="Ichikawa N."/>
            <person name="Kimura A."/>
            <person name="Kitahashi Y."/>
            <person name="Uohara A."/>
        </authorList>
    </citation>
    <scope>NUCLEOTIDE SEQUENCE [LARGE SCALE GENOMIC DNA]</scope>
    <source>
        <strain evidence="5 6">NBRC 105367</strain>
    </source>
</reference>
<dbReference type="PANTHER" id="PTHR46796:SF15">
    <property type="entry name" value="BLL1074 PROTEIN"/>
    <property type="match status" value="1"/>
</dbReference>
<keyword evidence="1" id="KW-0805">Transcription regulation</keyword>
<dbReference type="Pfam" id="PF20240">
    <property type="entry name" value="DUF6597"/>
    <property type="match status" value="1"/>
</dbReference>
<evidence type="ECO:0000313" key="6">
    <source>
        <dbReference type="Proteomes" id="UP000503011"/>
    </source>
</evidence>
<dbReference type="SMART" id="SM00342">
    <property type="entry name" value="HTH_ARAC"/>
    <property type="match status" value="1"/>
</dbReference>
<evidence type="ECO:0000256" key="1">
    <source>
        <dbReference type="ARBA" id="ARBA00023015"/>
    </source>
</evidence>
<dbReference type="GO" id="GO:0003700">
    <property type="term" value="F:DNA-binding transcription factor activity"/>
    <property type="evidence" value="ECO:0007669"/>
    <property type="project" value="InterPro"/>
</dbReference>
<dbReference type="Proteomes" id="UP000503011">
    <property type="component" value="Chromosome"/>
</dbReference>
<dbReference type="InterPro" id="IPR018060">
    <property type="entry name" value="HTH_AraC"/>
</dbReference>
<dbReference type="InterPro" id="IPR050204">
    <property type="entry name" value="AraC_XylS_family_regulators"/>
</dbReference>
<keyword evidence="6" id="KW-1185">Reference proteome</keyword>
<keyword evidence="2" id="KW-0238">DNA-binding</keyword>
<accession>A0A6F8YZP9</accession>
<dbReference type="AlphaFoldDB" id="A0A6F8YZP9"/>
<sequence length="304" mass="31493">MYEERPSRLPGAFVWRRTAGPRPGAGRVLPDGCMDLLWWRGELVVAGPDTVAYESRLDPGETIVGLRFAPGMAPAALGVPADELRDARVPLSALWPASLVRETAERMGTAPERIAVAPGWVGAFPGRIGAAPERVGAAAERVGAVPGRIGAAAERVGAAAERVGAFPGRVGAVPGRIGAAPERIGAAAGRVLEDLAVRRVAAAGGPDRAVRAVVSLLRAGTPVADVAGEVGLSERQLHRRSLTAFGYGPKTLARILRLERALALARAGRPLAEVAAESGYADQAHLSRDARALGGAPMGQLIRP</sequence>
<dbReference type="PROSITE" id="PS01124">
    <property type="entry name" value="HTH_ARAC_FAMILY_2"/>
    <property type="match status" value="1"/>
</dbReference>